<comment type="caution">
    <text evidence="1">The sequence shown here is derived from an EMBL/GenBank/DDBJ whole genome shotgun (WGS) entry which is preliminary data.</text>
</comment>
<evidence type="ECO:0000313" key="2">
    <source>
        <dbReference type="Proteomes" id="UP001595767"/>
    </source>
</evidence>
<dbReference type="EMBL" id="JBHSBA010000003">
    <property type="protein sequence ID" value="MFC4123612.1"/>
    <property type="molecule type" value="Genomic_DNA"/>
</dbReference>
<organism evidence="1 2">
    <name type="scientific">Nocardia rhizosphaerae</name>
    <dbReference type="NCBI Taxonomy" id="1691571"/>
    <lineage>
        <taxon>Bacteria</taxon>
        <taxon>Bacillati</taxon>
        <taxon>Actinomycetota</taxon>
        <taxon>Actinomycetes</taxon>
        <taxon>Mycobacteriales</taxon>
        <taxon>Nocardiaceae</taxon>
        <taxon>Nocardia</taxon>
    </lineage>
</organism>
<name>A0ABV8KZW3_9NOCA</name>
<dbReference type="RefSeq" id="WP_378544275.1">
    <property type="nucleotide sequence ID" value="NZ_JBHSBA010000003.1"/>
</dbReference>
<protein>
    <submittedName>
        <fullName evidence="1">Uncharacterized protein</fullName>
    </submittedName>
</protein>
<reference evidence="2" key="1">
    <citation type="journal article" date="2019" name="Int. J. Syst. Evol. Microbiol.">
        <title>The Global Catalogue of Microorganisms (GCM) 10K type strain sequencing project: providing services to taxonomists for standard genome sequencing and annotation.</title>
        <authorList>
            <consortium name="The Broad Institute Genomics Platform"/>
            <consortium name="The Broad Institute Genome Sequencing Center for Infectious Disease"/>
            <person name="Wu L."/>
            <person name="Ma J."/>
        </authorList>
    </citation>
    <scope>NUCLEOTIDE SEQUENCE [LARGE SCALE GENOMIC DNA]</scope>
    <source>
        <strain evidence="2">CGMCC 4.7204</strain>
    </source>
</reference>
<gene>
    <name evidence="1" type="ORF">ACFOW8_01570</name>
</gene>
<sequence length="63" mass="7192">MTTFLVLAAVAVIGLTAYRFSPTSADTRFWPSFRSAHDHAFDTYDDQRLHRELDTMRARADTA</sequence>
<evidence type="ECO:0000313" key="1">
    <source>
        <dbReference type="EMBL" id="MFC4123612.1"/>
    </source>
</evidence>
<keyword evidence="2" id="KW-1185">Reference proteome</keyword>
<dbReference type="Proteomes" id="UP001595767">
    <property type="component" value="Unassembled WGS sequence"/>
</dbReference>
<proteinExistence type="predicted"/>
<accession>A0ABV8KZW3</accession>